<accession>A0ABR1UGK1</accession>
<proteinExistence type="predicted"/>
<keyword evidence="2" id="KW-1185">Reference proteome</keyword>
<evidence type="ECO:0000313" key="1">
    <source>
        <dbReference type="EMBL" id="KAK8058028.1"/>
    </source>
</evidence>
<dbReference type="Proteomes" id="UP001480595">
    <property type="component" value="Unassembled WGS sequence"/>
</dbReference>
<dbReference type="GeneID" id="92092948"/>
<name>A0ABR1UGK1_9PEZI</name>
<gene>
    <name evidence="1" type="ORF">PG994_008476</name>
</gene>
<dbReference type="RefSeq" id="XP_066713474.1">
    <property type="nucleotide sequence ID" value="XM_066859885.1"/>
</dbReference>
<comment type="caution">
    <text evidence="1">The sequence shown here is derived from an EMBL/GenBank/DDBJ whole genome shotgun (WGS) entry which is preliminary data.</text>
</comment>
<dbReference type="Pfam" id="PF15892">
    <property type="entry name" value="BNR_4"/>
    <property type="match status" value="2"/>
</dbReference>
<protein>
    <submittedName>
        <fullName evidence="1">Uncharacterized protein</fullName>
    </submittedName>
</protein>
<organism evidence="1 2">
    <name type="scientific">Apiospora phragmitis</name>
    <dbReference type="NCBI Taxonomy" id="2905665"/>
    <lineage>
        <taxon>Eukaryota</taxon>
        <taxon>Fungi</taxon>
        <taxon>Dikarya</taxon>
        <taxon>Ascomycota</taxon>
        <taxon>Pezizomycotina</taxon>
        <taxon>Sordariomycetes</taxon>
        <taxon>Xylariomycetidae</taxon>
        <taxon>Amphisphaeriales</taxon>
        <taxon>Apiosporaceae</taxon>
        <taxon>Apiospora</taxon>
    </lineage>
</organism>
<reference evidence="1 2" key="1">
    <citation type="submission" date="2023-01" db="EMBL/GenBank/DDBJ databases">
        <title>Analysis of 21 Apiospora genomes using comparative genomics revels a genus with tremendous synthesis potential of carbohydrate active enzymes and secondary metabolites.</title>
        <authorList>
            <person name="Sorensen T."/>
        </authorList>
    </citation>
    <scope>NUCLEOTIDE SEQUENCE [LARGE SCALE GENOMIC DNA]</scope>
    <source>
        <strain evidence="1 2">CBS 135458</strain>
    </source>
</reference>
<dbReference type="EMBL" id="JAQQWL010000009">
    <property type="protein sequence ID" value="KAK8058028.1"/>
    <property type="molecule type" value="Genomic_DNA"/>
</dbReference>
<evidence type="ECO:0000313" key="2">
    <source>
        <dbReference type="Proteomes" id="UP001480595"/>
    </source>
</evidence>
<sequence>MLPEPTVSVLGTDPSWRKHILNGNAFQQDVIQSCHGWQYACFYSALRPESGSREPLYVHLSRRRLPLGQWETLVFEDYPQTTDDGHNTVQLGICPAAIPALDPEPRERPRLLHLVCGTLHPYPPPSPRPKSSPPHADLLSYITYPRFGQLGSDLWFSFRTGKAGLGDDHLYLYSSSRAAYSPFSSPASSSTTTTTPFLKGIQNNPYIHGLDTRAGKLYVTWVHRDFVWYEGWDDPADTQHKQQAGPNSAANNRDLCFAYSSPYPSITAAAKEATTTPEPAGQIWRNGAGDIIADLGRGESIAPSSPGVTAFQIPKGSGLTNQEAQAVDHGGGVHVLNRDYFSSQTSHNNSEGESSSKKVKWKHYYRDPATREWTSRALPCGYVSGKRGRLAISRDDDLYFILPGGCNNDDYANVNGGGLDIWKATKSDAYSTYELVWVSSSTDAEETFPLTEPLMDTYRLDHDNVLSIFTRRYAPAEEETTTTTTPAGSKIGQGGERRVDVVVLDFLL</sequence>